<organism evidence="2 3">
    <name type="scientific">Staphylococcus condimenti</name>
    <dbReference type="NCBI Taxonomy" id="70255"/>
    <lineage>
        <taxon>Bacteria</taxon>
        <taxon>Bacillati</taxon>
        <taxon>Bacillota</taxon>
        <taxon>Bacilli</taxon>
        <taxon>Bacillales</taxon>
        <taxon>Staphylococcaceae</taxon>
        <taxon>Staphylococcus</taxon>
    </lineage>
</organism>
<gene>
    <name evidence="2" type="ORF">I6J05_01085</name>
</gene>
<dbReference type="InterPro" id="IPR036388">
    <property type="entry name" value="WH-like_DNA-bd_sf"/>
</dbReference>
<protein>
    <submittedName>
        <fullName evidence="2">HNH endonuclease</fullName>
    </submittedName>
</protein>
<dbReference type="EMBL" id="CP068073">
    <property type="protein sequence ID" value="QQS82941.1"/>
    <property type="molecule type" value="Genomic_DNA"/>
</dbReference>
<feature type="domain" description="HNH nuclease" evidence="1">
    <location>
        <begin position="125"/>
        <end position="161"/>
    </location>
</feature>
<evidence type="ECO:0000313" key="3">
    <source>
        <dbReference type="Proteomes" id="UP000595942"/>
    </source>
</evidence>
<keyword evidence="2" id="KW-0378">Hydrolase</keyword>
<name>A0AB37H0F8_9STAP</name>
<keyword evidence="2" id="KW-0540">Nuclease</keyword>
<reference evidence="2 3" key="1">
    <citation type="submission" date="2021-01" db="EMBL/GenBank/DDBJ databases">
        <title>FDA dAtabase for Regulatory Grade micrObial Sequences (FDA-ARGOS): Supporting development and validation of Infectious Disease Dx tests.</title>
        <authorList>
            <person name="Sproer C."/>
            <person name="Gronow S."/>
            <person name="Severitt S."/>
            <person name="Schroder I."/>
            <person name="Tallon L."/>
            <person name="Sadzewicz L."/>
            <person name="Zhao X."/>
            <person name="Boylan J."/>
            <person name="Ott S."/>
            <person name="Bowen H."/>
            <person name="Vavikolanu K."/>
            <person name="Mehta A."/>
            <person name="Aluvathingal J."/>
            <person name="Nadendla S."/>
            <person name="Lowell S."/>
            <person name="Myers T."/>
            <person name="Yan Y."/>
            <person name="Sichtig H."/>
        </authorList>
    </citation>
    <scope>NUCLEOTIDE SEQUENCE [LARGE SCALE GENOMIC DNA]</scope>
    <source>
        <strain evidence="2 3">FDAARGOS_1148</strain>
    </source>
</reference>
<dbReference type="Gene3D" id="1.10.10.10">
    <property type="entry name" value="Winged helix-like DNA-binding domain superfamily/Winged helix DNA-binding domain"/>
    <property type="match status" value="1"/>
</dbReference>
<proteinExistence type="predicted"/>
<dbReference type="InterPro" id="IPR044925">
    <property type="entry name" value="His-Me_finger_sf"/>
</dbReference>
<keyword evidence="2" id="KW-0255">Endonuclease</keyword>
<dbReference type="Proteomes" id="UP000595942">
    <property type="component" value="Chromosome"/>
</dbReference>
<dbReference type="Pfam" id="PF13392">
    <property type="entry name" value="HNH_3"/>
    <property type="match status" value="1"/>
</dbReference>
<dbReference type="RefSeq" id="WP_047131743.1">
    <property type="nucleotide sequence ID" value="NZ_CP015114.1"/>
</dbReference>
<dbReference type="SUPFAM" id="SSF54060">
    <property type="entry name" value="His-Me finger endonucleases"/>
    <property type="match status" value="1"/>
</dbReference>
<dbReference type="GO" id="GO:0004519">
    <property type="term" value="F:endonuclease activity"/>
    <property type="evidence" value="ECO:0007669"/>
    <property type="project" value="UniProtKB-KW"/>
</dbReference>
<sequence>MSETIYMYDPKLNITTEVNIKYVADLLDVYPSIIRHKIKKRTFVRSLRCYFLDEPLPYTEKRRILSEMELENEYWIESKNKGLFVSSEGRFRVIRDNEYEYRLPCKKHAALFIKHNNKIMNAKKLVFETFNGSIPKGMTVDFVNGVANDIRANNLKLITEKAMKVKVASIARKKAVVHIDQQGKVIDEYTSVKEASENLYVSDHTIRISCNGTAKRYQAFGYRAFMWADEYFGGGVHGIA</sequence>
<evidence type="ECO:0000259" key="1">
    <source>
        <dbReference type="Pfam" id="PF13392"/>
    </source>
</evidence>
<keyword evidence="3" id="KW-1185">Reference proteome</keyword>
<dbReference type="Gene3D" id="3.90.75.20">
    <property type="match status" value="1"/>
</dbReference>
<dbReference type="InterPro" id="IPR003615">
    <property type="entry name" value="HNH_nuc"/>
</dbReference>
<dbReference type="GeneID" id="93727132"/>
<evidence type="ECO:0000313" key="2">
    <source>
        <dbReference type="EMBL" id="QQS82941.1"/>
    </source>
</evidence>
<accession>A0AB37H0F8</accession>
<dbReference type="KEGG" id="scv:A4G25_04580"/>
<dbReference type="AlphaFoldDB" id="A0AB37H0F8"/>